<organism evidence="1 2">
    <name type="scientific">Gemmata massiliana</name>
    <dbReference type="NCBI Taxonomy" id="1210884"/>
    <lineage>
        <taxon>Bacteria</taxon>
        <taxon>Pseudomonadati</taxon>
        <taxon>Planctomycetota</taxon>
        <taxon>Planctomycetia</taxon>
        <taxon>Gemmatales</taxon>
        <taxon>Gemmataceae</taxon>
        <taxon>Gemmata</taxon>
    </lineage>
</organism>
<protein>
    <submittedName>
        <fullName evidence="1">Uncharacterized protein</fullName>
    </submittedName>
</protein>
<dbReference type="EMBL" id="LR593886">
    <property type="protein sequence ID" value="VTR91565.1"/>
    <property type="molecule type" value="Genomic_DNA"/>
</dbReference>
<dbReference type="Proteomes" id="UP000464178">
    <property type="component" value="Chromosome"/>
</dbReference>
<proteinExistence type="predicted"/>
<evidence type="ECO:0000313" key="1">
    <source>
        <dbReference type="EMBL" id="VTR91565.1"/>
    </source>
</evidence>
<dbReference type="RefSeq" id="WP_162666543.1">
    <property type="nucleotide sequence ID" value="NZ_LR593886.1"/>
</dbReference>
<gene>
    <name evidence="1" type="ORF">SOIL9_61490</name>
</gene>
<accession>A0A6P2CTU3</accession>
<dbReference type="KEGG" id="gms:SOIL9_61490"/>
<keyword evidence="2" id="KW-1185">Reference proteome</keyword>
<sequence length="284" mass="31293">MSDINVRLFREMSEELVPIFRQSVIPLGVYGDNGNEARPIGTGTLFEVADRKFIVSAGHVVEAIDNLRGVACAFLPGIVEHDRTRLTPVPVVGRAYRLEDPADVAVLALAQEAVATFSGVRFLRMVDVELRAEPLGCGWACGFPNEYIRDLDAHSRGVAPLTLASTILRHDGDGLSNFDPFTHFLLEANRANFGWADGSGAAPLPERLNGISGCAVWQTWWPSRGRIDERRARNIKVVGVQTGHYRNRGFIKATHWGVVAELIRQSFPELRPVLGMYFGPGFAQ</sequence>
<name>A0A6P2CTU3_9BACT</name>
<evidence type="ECO:0000313" key="2">
    <source>
        <dbReference type="Proteomes" id="UP000464178"/>
    </source>
</evidence>
<reference evidence="1 2" key="1">
    <citation type="submission" date="2019-05" db="EMBL/GenBank/DDBJ databases">
        <authorList>
            <consortium name="Science for Life Laboratories"/>
        </authorList>
    </citation>
    <scope>NUCLEOTIDE SEQUENCE [LARGE SCALE GENOMIC DNA]</scope>
    <source>
        <strain evidence="1">Soil9</strain>
    </source>
</reference>
<dbReference type="AlphaFoldDB" id="A0A6P2CTU3"/>